<gene>
    <name evidence="1" type="ORF">CLV71_120107</name>
</gene>
<dbReference type="RefSeq" id="WP_424923944.1">
    <property type="nucleotide sequence ID" value="NZ_SOCP01000020.1"/>
</dbReference>
<evidence type="ECO:0000313" key="2">
    <source>
        <dbReference type="Proteomes" id="UP000294927"/>
    </source>
</evidence>
<dbReference type="Proteomes" id="UP000294927">
    <property type="component" value="Unassembled WGS sequence"/>
</dbReference>
<sequence length="105" mass="11286">MAETLLRFQFKVTPRVDYSGLDACAILAAMTIESGPLGNSGKIRAGPLGFFESRTPIEAPEQATSTQFSFPLKLLFCQFKDHSKVAAISVTNLTESASLIARSSS</sequence>
<dbReference type="EMBL" id="SOCP01000020">
    <property type="protein sequence ID" value="TDV41417.1"/>
    <property type="molecule type" value="Genomic_DNA"/>
</dbReference>
<reference evidence="1 2" key="1">
    <citation type="submission" date="2019-03" db="EMBL/GenBank/DDBJ databases">
        <title>Genomic Encyclopedia of Archaeal and Bacterial Type Strains, Phase II (KMG-II): from individual species to whole genera.</title>
        <authorList>
            <person name="Goeker M."/>
        </authorList>
    </citation>
    <scope>NUCLEOTIDE SEQUENCE [LARGE SCALE GENOMIC DNA]</scope>
    <source>
        <strain evidence="1 2">DSM 45499</strain>
    </source>
</reference>
<dbReference type="AlphaFoldDB" id="A0A4R7UZ27"/>
<protein>
    <submittedName>
        <fullName evidence="1">Uncharacterized protein</fullName>
    </submittedName>
</protein>
<name>A0A4R7UZ27_9PSEU</name>
<proteinExistence type="predicted"/>
<keyword evidence="2" id="KW-1185">Reference proteome</keyword>
<comment type="caution">
    <text evidence="1">The sequence shown here is derived from an EMBL/GenBank/DDBJ whole genome shotgun (WGS) entry which is preliminary data.</text>
</comment>
<accession>A0A4R7UZ27</accession>
<organism evidence="1 2">
    <name type="scientific">Actinophytocola oryzae</name>
    <dbReference type="NCBI Taxonomy" id="502181"/>
    <lineage>
        <taxon>Bacteria</taxon>
        <taxon>Bacillati</taxon>
        <taxon>Actinomycetota</taxon>
        <taxon>Actinomycetes</taxon>
        <taxon>Pseudonocardiales</taxon>
        <taxon>Pseudonocardiaceae</taxon>
    </lineage>
</organism>
<evidence type="ECO:0000313" key="1">
    <source>
        <dbReference type="EMBL" id="TDV41417.1"/>
    </source>
</evidence>